<evidence type="ECO:0000256" key="4">
    <source>
        <dbReference type="PROSITE-ProRule" id="PRU01100"/>
    </source>
</evidence>
<keyword evidence="8" id="KW-1185">Reference proteome</keyword>
<evidence type="ECO:0000313" key="8">
    <source>
        <dbReference type="Proteomes" id="UP000612893"/>
    </source>
</evidence>
<comment type="caution">
    <text evidence="7">The sequence shown here is derived from an EMBL/GenBank/DDBJ whole genome shotgun (WGS) entry which is preliminary data.</text>
</comment>
<feature type="domain" description="GH26" evidence="6">
    <location>
        <begin position="36"/>
        <end position="315"/>
    </location>
</feature>
<comment type="similarity">
    <text evidence="1 4">Belongs to the glycosyl hydrolase 26 family.</text>
</comment>
<dbReference type="PROSITE" id="PS51764">
    <property type="entry name" value="GH26"/>
    <property type="match status" value="1"/>
</dbReference>
<feature type="active site" description="Proton donor" evidence="4">
    <location>
        <position position="160"/>
    </location>
</feature>
<sequence>MPRIGRTALLGLVAALVVVIALPLTVIVLRSGSSNSQTSRGPAHTPQPTPATSGMLWGMWMKDSDGKPDPSAVIASREASLGHRLDVFHWYESWDSSWSAAGGTVDTVSASGRIPMITWEADNRAVSRIAQGGYDAYVDSWAKGAASRKPHEIWIRIFHEFNIPQYAWSTEKNRPADLVAAWRHVHDRFAAAGADNVRWVWNPDGSNPSNISPGYPGDAYVDYTGWDTYGYDNPTNYDAVSAVSHKPMVIGEFGPSDDGGVPQLKEFTDQVARGSYPLIRAMVYFDEGRWAIGGNPSLRDALKQMLASPAFRKAP</sequence>
<dbReference type="SUPFAM" id="SSF51445">
    <property type="entry name" value="(Trans)glycosidases"/>
    <property type="match status" value="1"/>
</dbReference>
<evidence type="ECO:0000256" key="5">
    <source>
        <dbReference type="SAM" id="MobiDB-lite"/>
    </source>
</evidence>
<evidence type="ECO:0000313" key="7">
    <source>
        <dbReference type="EMBL" id="MBJ7597769.1"/>
    </source>
</evidence>
<dbReference type="Gene3D" id="3.20.20.80">
    <property type="entry name" value="Glycosidases"/>
    <property type="match status" value="1"/>
</dbReference>
<dbReference type="Proteomes" id="UP000612893">
    <property type="component" value="Unassembled WGS sequence"/>
</dbReference>
<reference evidence="7" key="1">
    <citation type="submission" date="2020-10" db="EMBL/GenBank/DDBJ databases">
        <title>Ca. Dormibacterota MAGs.</title>
        <authorList>
            <person name="Montgomery K."/>
        </authorList>
    </citation>
    <scope>NUCLEOTIDE SEQUENCE [LARGE SCALE GENOMIC DNA]</scope>
    <source>
        <strain evidence="7">SC8812_S17_10</strain>
    </source>
</reference>
<dbReference type="InterPro" id="IPR022790">
    <property type="entry name" value="GH26_dom"/>
</dbReference>
<dbReference type="Pfam" id="PF02156">
    <property type="entry name" value="Glyco_hydro_26"/>
    <property type="match status" value="1"/>
</dbReference>
<proteinExistence type="inferred from homology"/>
<dbReference type="EMBL" id="JAEKNR010000077">
    <property type="protein sequence ID" value="MBJ7597769.1"/>
    <property type="molecule type" value="Genomic_DNA"/>
</dbReference>
<dbReference type="InterPro" id="IPR017853">
    <property type="entry name" value="GH"/>
</dbReference>
<dbReference type="InterPro" id="IPR000805">
    <property type="entry name" value="Glyco_hydro_26"/>
</dbReference>
<name>A0A934N8M6_9BACT</name>
<evidence type="ECO:0000256" key="3">
    <source>
        <dbReference type="ARBA" id="ARBA00023295"/>
    </source>
</evidence>
<organism evidence="7 8">
    <name type="scientific">Candidatus Nephthysia bennettiae</name>
    <dbReference type="NCBI Taxonomy" id="3127016"/>
    <lineage>
        <taxon>Bacteria</taxon>
        <taxon>Bacillati</taxon>
        <taxon>Candidatus Dormiibacterota</taxon>
        <taxon>Candidatus Dormibacteria</taxon>
        <taxon>Candidatus Dormibacterales</taxon>
        <taxon>Candidatus Dormibacteraceae</taxon>
        <taxon>Candidatus Nephthysia</taxon>
    </lineage>
</organism>
<protein>
    <recommendedName>
        <fullName evidence="6">GH26 domain-containing protein</fullName>
    </recommendedName>
</protein>
<dbReference type="AlphaFoldDB" id="A0A934N8M6"/>
<keyword evidence="2 4" id="KW-0378">Hydrolase</keyword>
<feature type="region of interest" description="Disordered" evidence="5">
    <location>
        <begin position="33"/>
        <end position="59"/>
    </location>
</feature>
<dbReference type="PANTHER" id="PTHR40079:SF4">
    <property type="entry name" value="GH26 DOMAIN-CONTAINING PROTEIN-RELATED"/>
    <property type="match status" value="1"/>
</dbReference>
<accession>A0A934N8M6</accession>
<dbReference type="GO" id="GO:0004553">
    <property type="term" value="F:hydrolase activity, hydrolyzing O-glycosyl compounds"/>
    <property type="evidence" value="ECO:0007669"/>
    <property type="project" value="UniProtKB-ARBA"/>
</dbReference>
<evidence type="ECO:0000256" key="1">
    <source>
        <dbReference type="ARBA" id="ARBA00007754"/>
    </source>
</evidence>
<dbReference type="RefSeq" id="WP_338200253.1">
    <property type="nucleotide sequence ID" value="NZ_JAEKNR010000077.1"/>
</dbReference>
<dbReference type="GO" id="GO:0005976">
    <property type="term" value="P:polysaccharide metabolic process"/>
    <property type="evidence" value="ECO:0007669"/>
    <property type="project" value="UniProtKB-ARBA"/>
</dbReference>
<evidence type="ECO:0000256" key="2">
    <source>
        <dbReference type="ARBA" id="ARBA00022801"/>
    </source>
</evidence>
<evidence type="ECO:0000259" key="6">
    <source>
        <dbReference type="PROSITE" id="PS51764"/>
    </source>
</evidence>
<dbReference type="PANTHER" id="PTHR40079">
    <property type="entry name" value="MANNAN ENDO-1,4-BETA-MANNOSIDASE E-RELATED"/>
    <property type="match status" value="1"/>
</dbReference>
<gene>
    <name evidence="7" type="ORF">JF922_06755</name>
</gene>
<keyword evidence="3 4" id="KW-0326">Glycosidase</keyword>
<feature type="active site" description="Nucleophile" evidence="4">
    <location>
        <position position="252"/>
    </location>
</feature>